<evidence type="ECO:0000259" key="1">
    <source>
        <dbReference type="PROSITE" id="PS50404"/>
    </source>
</evidence>
<dbReference type="InterPro" id="IPR036282">
    <property type="entry name" value="Glutathione-S-Trfase_C_sf"/>
</dbReference>
<dbReference type="Proteomes" id="UP000053257">
    <property type="component" value="Unassembled WGS sequence"/>
</dbReference>
<gene>
    <name evidence="2" type="ORF">PHLGIDRAFT_72050</name>
</gene>
<dbReference type="SUPFAM" id="SSF47616">
    <property type="entry name" value="GST C-terminal domain-like"/>
    <property type="match status" value="1"/>
</dbReference>
<evidence type="ECO:0000313" key="2">
    <source>
        <dbReference type="EMBL" id="KIP06850.1"/>
    </source>
</evidence>
<dbReference type="Pfam" id="PF22041">
    <property type="entry name" value="GST_C_7"/>
    <property type="match status" value="1"/>
</dbReference>
<dbReference type="InterPro" id="IPR004045">
    <property type="entry name" value="Glutathione_S-Trfase_N"/>
</dbReference>
<sequence length="256" mass="29594">PMEQAIILYDIPGKSPSRKAWSPSTWKARQVWPSRFALNVKQIPYRTEWVEYPDIIHVYEKYGLKNLYTADDGSPLYTLPVIYDPSTEKAIPESTDIAKYLDKTYPDTLILFPRGTLAFHAAFRTALGKAHNSMWYIVSCAVCDCLNERSQEYYRRTREADEGKKLEEIRGEKEWEEAEAAWTKVSDWFDANGEGHDDFVMGEGLCFADIGVASVLMWAKYTLPSEEWARICSWNNGKWKRIADSFVRYSQVDVDL</sequence>
<organism evidence="2 3">
    <name type="scientific">Phlebiopsis gigantea (strain 11061_1 CR5-6)</name>
    <name type="common">White-rot fungus</name>
    <name type="synonym">Peniophora gigantea</name>
    <dbReference type="NCBI Taxonomy" id="745531"/>
    <lineage>
        <taxon>Eukaryota</taxon>
        <taxon>Fungi</taxon>
        <taxon>Dikarya</taxon>
        <taxon>Basidiomycota</taxon>
        <taxon>Agaricomycotina</taxon>
        <taxon>Agaricomycetes</taxon>
        <taxon>Polyporales</taxon>
        <taxon>Phanerochaetaceae</taxon>
        <taxon>Phlebiopsis</taxon>
    </lineage>
</organism>
<dbReference type="PROSITE" id="PS50404">
    <property type="entry name" value="GST_NTER"/>
    <property type="match status" value="1"/>
</dbReference>
<dbReference type="AlphaFoldDB" id="A0A0C3SAA0"/>
<reference evidence="2 3" key="1">
    <citation type="journal article" date="2014" name="PLoS Genet.">
        <title>Analysis of the Phlebiopsis gigantea genome, transcriptome and secretome provides insight into its pioneer colonization strategies of wood.</title>
        <authorList>
            <person name="Hori C."/>
            <person name="Ishida T."/>
            <person name="Igarashi K."/>
            <person name="Samejima M."/>
            <person name="Suzuki H."/>
            <person name="Master E."/>
            <person name="Ferreira P."/>
            <person name="Ruiz-Duenas F.J."/>
            <person name="Held B."/>
            <person name="Canessa P."/>
            <person name="Larrondo L.F."/>
            <person name="Schmoll M."/>
            <person name="Druzhinina I.S."/>
            <person name="Kubicek C.P."/>
            <person name="Gaskell J.A."/>
            <person name="Kersten P."/>
            <person name="St John F."/>
            <person name="Glasner J."/>
            <person name="Sabat G."/>
            <person name="Splinter BonDurant S."/>
            <person name="Syed K."/>
            <person name="Yadav J."/>
            <person name="Mgbeahuruike A.C."/>
            <person name="Kovalchuk A."/>
            <person name="Asiegbu F.O."/>
            <person name="Lackner G."/>
            <person name="Hoffmeister D."/>
            <person name="Rencoret J."/>
            <person name="Gutierrez A."/>
            <person name="Sun H."/>
            <person name="Lindquist E."/>
            <person name="Barry K."/>
            <person name="Riley R."/>
            <person name="Grigoriev I.V."/>
            <person name="Henrissat B."/>
            <person name="Kues U."/>
            <person name="Berka R.M."/>
            <person name="Martinez A.T."/>
            <person name="Covert S.F."/>
            <person name="Blanchette R.A."/>
            <person name="Cullen D."/>
        </authorList>
    </citation>
    <scope>NUCLEOTIDE SEQUENCE [LARGE SCALE GENOMIC DNA]</scope>
    <source>
        <strain evidence="2 3">11061_1 CR5-6</strain>
    </source>
</reference>
<feature type="domain" description="GST N-terminal" evidence="1">
    <location>
        <begin position="18"/>
        <end position="109"/>
    </location>
</feature>
<dbReference type="InterPro" id="IPR036249">
    <property type="entry name" value="Thioredoxin-like_sf"/>
</dbReference>
<dbReference type="OrthoDB" id="4951845at2759"/>
<dbReference type="InterPro" id="IPR054416">
    <property type="entry name" value="GST_UstS-like_C"/>
</dbReference>
<name>A0A0C3SAA0_PHLG1</name>
<proteinExistence type="predicted"/>
<dbReference type="HOGENOM" id="CLU_011226_4_0_1"/>
<evidence type="ECO:0000313" key="3">
    <source>
        <dbReference type="Proteomes" id="UP000053257"/>
    </source>
</evidence>
<keyword evidence="3" id="KW-1185">Reference proteome</keyword>
<dbReference type="Pfam" id="PF13409">
    <property type="entry name" value="GST_N_2"/>
    <property type="match status" value="1"/>
</dbReference>
<dbReference type="Gene3D" id="3.40.30.10">
    <property type="entry name" value="Glutaredoxin"/>
    <property type="match status" value="1"/>
</dbReference>
<dbReference type="SUPFAM" id="SSF52833">
    <property type="entry name" value="Thioredoxin-like"/>
    <property type="match status" value="1"/>
</dbReference>
<feature type="non-terminal residue" evidence="2">
    <location>
        <position position="1"/>
    </location>
</feature>
<protein>
    <recommendedName>
        <fullName evidence="1">GST N-terminal domain-containing protein</fullName>
    </recommendedName>
</protein>
<dbReference type="Gene3D" id="1.20.1050.10">
    <property type="match status" value="1"/>
</dbReference>
<dbReference type="EMBL" id="KN840509">
    <property type="protein sequence ID" value="KIP06850.1"/>
    <property type="molecule type" value="Genomic_DNA"/>
</dbReference>
<accession>A0A0C3SAA0</accession>